<feature type="compositionally biased region" description="Pro residues" evidence="1">
    <location>
        <begin position="912"/>
        <end position="921"/>
    </location>
</feature>
<gene>
    <name evidence="2" type="ORF">CLUP02_10328</name>
</gene>
<feature type="compositionally biased region" description="Polar residues" evidence="1">
    <location>
        <begin position="792"/>
        <end position="803"/>
    </location>
</feature>
<evidence type="ECO:0000313" key="2">
    <source>
        <dbReference type="EMBL" id="UQC84832.1"/>
    </source>
</evidence>
<reference evidence="2" key="1">
    <citation type="journal article" date="2021" name="Mol. Plant Microbe Interact.">
        <title>Complete Genome Sequence of the Plant-Pathogenic Fungus Colletotrichum lupini.</title>
        <authorList>
            <person name="Baroncelli R."/>
            <person name="Pensec F."/>
            <person name="Da Lio D."/>
            <person name="Boufleur T."/>
            <person name="Vicente I."/>
            <person name="Sarrocco S."/>
            <person name="Picot A."/>
            <person name="Baraldi E."/>
            <person name="Sukno S."/>
            <person name="Thon M."/>
            <person name="Le Floch G."/>
        </authorList>
    </citation>
    <scope>NUCLEOTIDE SEQUENCE</scope>
    <source>
        <strain evidence="2">IMI 504893</strain>
    </source>
</reference>
<dbReference type="GeneID" id="73344314"/>
<dbReference type="EMBL" id="CP019477">
    <property type="protein sequence ID" value="UQC84832.1"/>
    <property type="molecule type" value="Genomic_DNA"/>
</dbReference>
<keyword evidence="3" id="KW-1185">Reference proteome</keyword>
<feature type="compositionally biased region" description="Basic and acidic residues" evidence="1">
    <location>
        <begin position="31"/>
        <end position="45"/>
    </location>
</feature>
<dbReference type="RefSeq" id="XP_049146449.1">
    <property type="nucleotide sequence ID" value="XM_049289304.1"/>
</dbReference>
<evidence type="ECO:0000256" key="1">
    <source>
        <dbReference type="SAM" id="MobiDB-lite"/>
    </source>
</evidence>
<name>A0A9Q8WJ93_9PEZI</name>
<sequence>MLCLVSFANCTLQSGKRQMKERYVPPSPSPVDERPGTHRELDGGFHDPQPAPSAGSLEPGALASLALSCAPTGRIQRHPGRHNRGFLHFPQLGPTGIPANALWGATSGDSFCSKPFGQERTLDMGALSKGQGSLPGELTRYVLAKSPELLVSSPTNPSLPRLLFILNPSQLQASNNITVEWEPFQHEARNFLPAQIALLITRRHSPLSYRSFSSRHLFSGLRPVLVSDLCPLPRPSLPPQRLLLIPAQYWLASCKSRVNQLEVSQISSSASRDLLHPTCTRHRLTNVSPCAIPFTPSIRHKILARGGLSCQNVSRLHRLLSFLDTLTMLSFPATSFTPGHSSQESQQAPALLKSSILKVEHPSLIKGPQSITFGSLTSSNCRFPTLGSFRFASLDPKAPRLGSRPSIRTTEYINLAHHRLPVTFATFRSTCHDCHGHADQMQVKGTVTGMESWRRLLDVESRPALQSVVALARCRLCRWPALQPKASQYQENGLARFYTINNHQDGCHPLTPRAETFSTSHTPPDSTAEYGCHCLFARLKNPLPFILDEVVGLHLLAYPLQLQSIDHTSAHPLASTSPLRFHKRHIKLQESVAEILAPCAAPGRPKSAECGSISEFISGPLTTCLTALMTPFPNKETKTVQTRLHPQPIQPCKYTTRQACKPPAPTHWFAPPPNNLSKAFPSRTVKVPGLQLMAAFSSASDLRPIPRCSGSAAAVRQGDTNPLILIAPTDEQGSEKAISCSTLREACANRSVGQFGWLGVSSDVLECPPGAPNSQVPTQFRALLLQKPGTGNKHSANGASTSNDSKHCGEANTQLQVITHSLHPDVFPGLAARCNILYVVAFHTHGHKPIRRIYGAARWDERDVSLRNDGIGHKATRLATKWTKLPVVSQQTMAEEQFVLVLVGFGTGHRPFPQPHQPGGPIPTSVTSGPRSQSKAEHMQLYHSRLGFNLPHTNDMRLYATADQATVEHGAKLNSEFQTHKLAKSRSPTNASREFTAATKKKMPPFIQIGLGNARRHKRLRQRNIFALAPSLYTVVSSRTRVIQGSQKLCAKDGEFISLIHLIFFCQNIIWPGISDIDSTFWDDSATWATQSATHRLLVIPWGSERRVHLRDGRRVLPQPRFPLGLLPEHLAATNAVSARVWHLIPSLALVHGDPAWRQISGAGEVGVLHCNITTGVLRNISEYRLAVSERGRGWNSIQDDEPWPALGVYCLEQQRECSKSLIFEGRGGDTRISEDHGSNMVTGMQSLAPVLDAQEKRSVSGSIRPTDSNTAARAYLFSSISIQNDNGTKQEVAVPYMSLIKKTAKMNYMPAKLAWSQTDALAYTPRD</sequence>
<protein>
    <submittedName>
        <fullName evidence="2">Uncharacterized protein</fullName>
    </submittedName>
</protein>
<accession>A0A9Q8WJ93</accession>
<dbReference type="KEGG" id="clup:CLUP02_10328"/>
<evidence type="ECO:0000313" key="3">
    <source>
        <dbReference type="Proteomes" id="UP000830671"/>
    </source>
</evidence>
<feature type="region of interest" description="Disordered" evidence="1">
    <location>
        <begin position="912"/>
        <end position="934"/>
    </location>
</feature>
<feature type="region of interest" description="Disordered" evidence="1">
    <location>
        <begin position="16"/>
        <end position="58"/>
    </location>
</feature>
<feature type="region of interest" description="Disordered" evidence="1">
    <location>
        <begin position="788"/>
        <end position="807"/>
    </location>
</feature>
<organism evidence="2 3">
    <name type="scientific">Colletotrichum lupini</name>
    <dbReference type="NCBI Taxonomy" id="145971"/>
    <lineage>
        <taxon>Eukaryota</taxon>
        <taxon>Fungi</taxon>
        <taxon>Dikarya</taxon>
        <taxon>Ascomycota</taxon>
        <taxon>Pezizomycotina</taxon>
        <taxon>Sordariomycetes</taxon>
        <taxon>Hypocreomycetidae</taxon>
        <taxon>Glomerellales</taxon>
        <taxon>Glomerellaceae</taxon>
        <taxon>Colletotrichum</taxon>
        <taxon>Colletotrichum acutatum species complex</taxon>
    </lineage>
</organism>
<dbReference type="Proteomes" id="UP000830671">
    <property type="component" value="Chromosome 5"/>
</dbReference>
<proteinExistence type="predicted"/>
<feature type="compositionally biased region" description="Polar residues" evidence="1">
    <location>
        <begin position="924"/>
        <end position="933"/>
    </location>
</feature>